<organism evidence="2 3">
    <name type="scientific">Microlunatus parietis</name>
    <dbReference type="NCBI Taxonomy" id="682979"/>
    <lineage>
        <taxon>Bacteria</taxon>
        <taxon>Bacillati</taxon>
        <taxon>Actinomycetota</taxon>
        <taxon>Actinomycetes</taxon>
        <taxon>Propionibacteriales</taxon>
        <taxon>Propionibacteriaceae</taxon>
        <taxon>Microlunatus</taxon>
    </lineage>
</organism>
<protein>
    <submittedName>
        <fullName evidence="2">Uncharacterized protein</fullName>
    </submittedName>
</protein>
<dbReference type="Proteomes" id="UP000569914">
    <property type="component" value="Unassembled WGS sequence"/>
</dbReference>
<proteinExistence type="predicted"/>
<dbReference type="EMBL" id="JACCBU010000001">
    <property type="protein sequence ID" value="NYE72121.1"/>
    <property type="molecule type" value="Genomic_DNA"/>
</dbReference>
<name>A0A7Y9LDN0_9ACTN</name>
<keyword evidence="3" id="KW-1185">Reference proteome</keyword>
<dbReference type="AlphaFoldDB" id="A0A7Y9LDN0"/>
<evidence type="ECO:0000256" key="1">
    <source>
        <dbReference type="SAM" id="MobiDB-lite"/>
    </source>
</evidence>
<feature type="region of interest" description="Disordered" evidence="1">
    <location>
        <begin position="60"/>
        <end position="80"/>
    </location>
</feature>
<sequence length="187" mass="20043">MSMLLLVRSLDDVRSAVKDVGGYLVHHRRQFGDPPQPSPLVGLWIRPELDAGLPALLPCSPSGSDSGRSADGASAQTPADEAPVGIRMSFSLAGIWTLCWMDGPLLREAQDAHEYRHRILDGFVAGVVPETAPAGAFVPVFDPADASGVVEARLSALRARHPRLVAEHWYVDDRDHGIAGPIQTPEG</sequence>
<comment type="caution">
    <text evidence="2">The sequence shown here is derived from an EMBL/GenBank/DDBJ whole genome shotgun (WGS) entry which is preliminary data.</text>
</comment>
<gene>
    <name evidence="2" type="ORF">BKA15_003450</name>
</gene>
<accession>A0A7Y9LDN0</accession>
<evidence type="ECO:0000313" key="3">
    <source>
        <dbReference type="Proteomes" id="UP000569914"/>
    </source>
</evidence>
<evidence type="ECO:0000313" key="2">
    <source>
        <dbReference type="EMBL" id="NYE72121.1"/>
    </source>
</evidence>
<dbReference type="RefSeq" id="WP_179752724.1">
    <property type="nucleotide sequence ID" value="NZ_JACCBU010000001.1"/>
</dbReference>
<feature type="compositionally biased region" description="Low complexity" evidence="1">
    <location>
        <begin position="60"/>
        <end position="75"/>
    </location>
</feature>
<reference evidence="2 3" key="1">
    <citation type="submission" date="2020-07" db="EMBL/GenBank/DDBJ databases">
        <title>Sequencing the genomes of 1000 actinobacteria strains.</title>
        <authorList>
            <person name="Klenk H.-P."/>
        </authorList>
    </citation>
    <scope>NUCLEOTIDE SEQUENCE [LARGE SCALE GENOMIC DNA]</scope>
    <source>
        <strain evidence="2 3">DSM 22083</strain>
    </source>
</reference>